<dbReference type="OrthoDB" id="9840104at2"/>
<evidence type="ECO:0000313" key="1">
    <source>
        <dbReference type="EMBL" id="TWT35875.1"/>
    </source>
</evidence>
<comment type="caution">
    <text evidence="1">The sequence shown here is derived from an EMBL/GenBank/DDBJ whole genome shotgun (WGS) entry which is preliminary data.</text>
</comment>
<name>A0A5C5VDY1_9BACT</name>
<evidence type="ECO:0000313" key="2">
    <source>
        <dbReference type="Proteomes" id="UP000316714"/>
    </source>
</evidence>
<dbReference type="RefSeq" id="WP_146562353.1">
    <property type="nucleotide sequence ID" value="NZ_SIHJ01000001.1"/>
</dbReference>
<protein>
    <submittedName>
        <fullName evidence="1">Uncharacterized protein</fullName>
    </submittedName>
</protein>
<sequence length="119" mass="12673">MTTATRPSFASVLHRLSLLELVDGADLLALPGVEPGLLNPPLHAALLYGIEEAPPLIELAGRLADCEMPGAAEAAQVIADDLRVHVEEHGYITSTRDDARSVLWQLGLNADLVTRLSKG</sequence>
<dbReference type="EMBL" id="SIHJ01000001">
    <property type="protein sequence ID" value="TWT35875.1"/>
    <property type="molecule type" value="Genomic_DNA"/>
</dbReference>
<organism evidence="1 2">
    <name type="scientific">Posidoniimonas corsicana</name>
    <dbReference type="NCBI Taxonomy" id="1938618"/>
    <lineage>
        <taxon>Bacteria</taxon>
        <taxon>Pseudomonadati</taxon>
        <taxon>Planctomycetota</taxon>
        <taxon>Planctomycetia</taxon>
        <taxon>Pirellulales</taxon>
        <taxon>Lacipirellulaceae</taxon>
        <taxon>Posidoniimonas</taxon>
    </lineage>
</organism>
<dbReference type="Proteomes" id="UP000316714">
    <property type="component" value="Unassembled WGS sequence"/>
</dbReference>
<proteinExistence type="predicted"/>
<accession>A0A5C5VDY1</accession>
<dbReference type="AlphaFoldDB" id="A0A5C5VDY1"/>
<gene>
    <name evidence="1" type="ORF">KOR34_07710</name>
</gene>
<keyword evidence="2" id="KW-1185">Reference proteome</keyword>
<reference evidence="1 2" key="1">
    <citation type="submission" date="2019-02" db="EMBL/GenBank/DDBJ databases">
        <title>Deep-cultivation of Planctomycetes and their phenomic and genomic characterization uncovers novel biology.</title>
        <authorList>
            <person name="Wiegand S."/>
            <person name="Jogler M."/>
            <person name="Boedeker C."/>
            <person name="Pinto D."/>
            <person name="Vollmers J."/>
            <person name="Rivas-Marin E."/>
            <person name="Kohn T."/>
            <person name="Peeters S.H."/>
            <person name="Heuer A."/>
            <person name="Rast P."/>
            <person name="Oberbeckmann S."/>
            <person name="Bunk B."/>
            <person name="Jeske O."/>
            <person name="Meyerdierks A."/>
            <person name="Storesund J.E."/>
            <person name="Kallscheuer N."/>
            <person name="Luecker S."/>
            <person name="Lage O.M."/>
            <person name="Pohl T."/>
            <person name="Merkel B.J."/>
            <person name="Hornburger P."/>
            <person name="Mueller R.-W."/>
            <person name="Bruemmer F."/>
            <person name="Labrenz M."/>
            <person name="Spormann A.M."/>
            <person name="Op Den Camp H."/>
            <person name="Overmann J."/>
            <person name="Amann R."/>
            <person name="Jetten M.S.M."/>
            <person name="Mascher T."/>
            <person name="Medema M.H."/>
            <person name="Devos D.P."/>
            <person name="Kaster A.-K."/>
            <person name="Ovreas L."/>
            <person name="Rohde M."/>
            <person name="Galperin M.Y."/>
            <person name="Jogler C."/>
        </authorList>
    </citation>
    <scope>NUCLEOTIDE SEQUENCE [LARGE SCALE GENOMIC DNA]</scope>
    <source>
        <strain evidence="1 2">KOR34</strain>
    </source>
</reference>